<organism evidence="1">
    <name type="scientific">uncultured organism MedDCM-OCT-S12-C54</name>
    <dbReference type="NCBI Taxonomy" id="743665"/>
    <lineage>
        <taxon>unclassified sequences</taxon>
        <taxon>environmental samples</taxon>
    </lineage>
</organism>
<proteinExistence type="predicted"/>
<sequence>MPAWVAGTDYWRAFVAKLAEGQPEVGTRQEKGGALEKRAGIFYLSPAKRYNFAHPQSVGHDSSPFHAVWFCGGWPDEAQRREAAAALAPLRKHVAGPRVEVFRASTMLQKRGHYELGRETRGK</sequence>
<name>D6PJG2_9ZZZZ</name>
<protein>
    <submittedName>
        <fullName evidence="1">Uncharacterized protein</fullName>
    </submittedName>
</protein>
<dbReference type="AlphaFoldDB" id="D6PJG2"/>
<reference evidence="1" key="1">
    <citation type="journal article" date="2010" name="ISME J.">
        <title>Metagenome of the Mediterranean deep chlorophyll maximum studied by direct and fosmid library 454 pyrosequencing.</title>
        <authorList>
            <person name="Ghai R."/>
            <person name="Martin-Cuadrado A.B."/>
            <person name="Molto A.G."/>
            <person name="Heredia I.G."/>
            <person name="Cabrera R."/>
            <person name="Martin J."/>
            <person name="Verdu M."/>
            <person name="Deschamps P."/>
            <person name="Moreira D."/>
            <person name="Lopez-Garcia P."/>
            <person name="Mira A."/>
            <person name="Rodriguez-Valera F."/>
        </authorList>
    </citation>
    <scope>NUCLEOTIDE SEQUENCE</scope>
</reference>
<evidence type="ECO:0000313" key="1">
    <source>
        <dbReference type="EMBL" id="ADD95863.1"/>
    </source>
</evidence>
<dbReference type="EMBL" id="GU943106">
    <property type="protein sequence ID" value="ADD95863.1"/>
    <property type="molecule type" value="Genomic_DNA"/>
</dbReference>
<accession>D6PJG2</accession>